<dbReference type="PROSITE" id="PS50075">
    <property type="entry name" value="CARRIER"/>
    <property type="match status" value="1"/>
</dbReference>
<evidence type="ECO:0000313" key="4">
    <source>
        <dbReference type="Proteomes" id="UP000640052"/>
    </source>
</evidence>
<dbReference type="Gene3D" id="3.30.300.30">
    <property type="match status" value="1"/>
</dbReference>
<dbReference type="InterPro" id="IPR009081">
    <property type="entry name" value="PP-bd_ACP"/>
</dbReference>
<dbReference type="InterPro" id="IPR029058">
    <property type="entry name" value="AB_hydrolase_fold"/>
</dbReference>
<dbReference type="AlphaFoldDB" id="A0A919USL5"/>
<protein>
    <recommendedName>
        <fullName evidence="2">Carrier domain-containing protein</fullName>
    </recommendedName>
</protein>
<reference evidence="3" key="1">
    <citation type="submission" date="2021-01" db="EMBL/GenBank/DDBJ databases">
        <title>Whole genome shotgun sequence of Acrocarpospora phusangensis NBRC 108782.</title>
        <authorList>
            <person name="Komaki H."/>
            <person name="Tamura T."/>
        </authorList>
    </citation>
    <scope>NUCLEOTIDE SEQUENCE</scope>
    <source>
        <strain evidence="3">NBRC 108782</strain>
    </source>
</reference>
<dbReference type="Pfam" id="PF00550">
    <property type="entry name" value="PP-binding"/>
    <property type="match status" value="1"/>
</dbReference>
<dbReference type="GO" id="GO:0005737">
    <property type="term" value="C:cytoplasm"/>
    <property type="evidence" value="ECO:0007669"/>
    <property type="project" value="TreeGrafter"/>
</dbReference>
<dbReference type="SUPFAM" id="SSF53474">
    <property type="entry name" value="alpha/beta-Hydrolases"/>
    <property type="match status" value="1"/>
</dbReference>
<keyword evidence="4" id="KW-1185">Reference proteome</keyword>
<organism evidence="3 4">
    <name type="scientific">Acrocarpospora phusangensis</name>
    <dbReference type="NCBI Taxonomy" id="1070424"/>
    <lineage>
        <taxon>Bacteria</taxon>
        <taxon>Bacillati</taxon>
        <taxon>Actinomycetota</taxon>
        <taxon>Actinomycetes</taxon>
        <taxon>Streptosporangiales</taxon>
        <taxon>Streptosporangiaceae</taxon>
        <taxon>Acrocarpospora</taxon>
    </lineage>
</organism>
<dbReference type="InterPro" id="IPR036736">
    <property type="entry name" value="ACP-like_sf"/>
</dbReference>
<dbReference type="SUPFAM" id="SSF56801">
    <property type="entry name" value="Acetyl-CoA synthetase-like"/>
    <property type="match status" value="1"/>
</dbReference>
<dbReference type="Gene3D" id="1.10.1200.10">
    <property type="entry name" value="ACP-like"/>
    <property type="match status" value="1"/>
</dbReference>
<comment type="caution">
    <text evidence="3">The sequence shown here is derived from an EMBL/GenBank/DDBJ whole genome shotgun (WGS) entry which is preliminary data.</text>
</comment>
<comment type="cofactor">
    <cofactor evidence="1">
        <name>pantetheine 4'-phosphate</name>
        <dbReference type="ChEBI" id="CHEBI:47942"/>
    </cofactor>
</comment>
<sequence length="906" mass="97423">MNPTDPDDAGVLNGREAALSERKRRLLAELRRRRDLRPVAASRLHRLRDGSGTPIVLVHPVGGQVFSYVDLVRHLAPGPPVYALEADDALAGEHPPTFEKLAAHYQDRLRRADLTPRVLVGWSFGGMLAYEMVRQGLSAPLVMIDAMPRPKKYDGVTRTEGEYLESFLHDLIRSGGRDADSVALPEQAWQYPADIALTVVDAALAAGGVRLGLSTDELMARYRVYVNATRALDDYAPVPMEHRVHLLRAADWGGDDAAVVWRALLGDRLVAADLAADHYTILREPAVLEVAAVVNELAGGQARPASTRFAPAMVADVAAAHPDAVALSWAGGELTYAGLAGAAERLAARLRDVPMVAICGTRSPDLYVAILAALTAGAAYVPIDPDYPVERQNYILADSGAGVLLGEPALTARLTLPPACRVEPLTGTAGPAPASEAVRLDGDSLAYVMYTSGSTGNPKGVAMPHRAVSNLLSWQRGRSACGLGDRTGQFAPISFDVSFQEIFSTWTAGGTLVLIDDELRRDPRRLIDHLHENDIHRLYIPYVGLRMLADASVHTTRYPGGLREVITAGEQLRVTPSIRRFFTMTGASLDNHYGPTETHAATAEMLGPDPATWPDLPLIGRPIDGAEVRVCDEALNPVPDGAEGEICIGGAGLAHGYVGRADLTAERFVHRADGERVYRTGDLGRVVEGGGLEFLGRMDDQVKISGYRVEPGEVETRLLGLPGVADAVVLAERNAVVDDLRLVAYCLRAAGAVLSPREMRRELAAVLPAHLLPRRFVITDEFPLGPNGKVDRKALALTPAEPLVGDAAAHTGSELERAIAGIWRELLGEHDLPGDSFFEQGGNSLSLAMLATRLEHLSGVVVPLVELFTHDTVPAQAALVERLFATEVARYSPLEIDGVLEKMLES</sequence>
<dbReference type="RefSeq" id="WP_204045392.1">
    <property type="nucleotide sequence ID" value="NZ_BOOA01000094.1"/>
</dbReference>
<evidence type="ECO:0000313" key="3">
    <source>
        <dbReference type="EMBL" id="GIH28773.1"/>
    </source>
</evidence>
<dbReference type="InterPro" id="IPR045851">
    <property type="entry name" value="AMP-bd_C_sf"/>
</dbReference>
<proteinExistence type="predicted"/>
<dbReference type="GO" id="GO:0043041">
    <property type="term" value="P:amino acid activation for nonribosomal peptide biosynthetic process"/>
    <property type="evidence" value="ECO:0007669"/>
    <property type="project" value="TreeGrafter"/>
</dbReference>
<dbReference type="InterPro" id="IPR025110">
    <property type="entry name" value="AMP-bd_C"/>
</dbReference>
<dbReference type="InterPro" id="IPR001031">
    <property type="entry name" value="Thioesterase"/>
</dbReference>
<evidence type="ECO:0000256" key="1">
    <source>
        <dbReference type="ARBA" id="ARBA00001957"/>
    </source>
</evidence>
<dbReference type="Pfam" id="PF00975">
    <property type="entry name" value="Thioesterase"/>
    <property type="match status" value="1"/>
</dbReference>
<dbReference type="NCBIfam" id="TIGR01733">
    <property type="entry name" value="AA-adenyl-dom"/>
    <property type="match status" value="1"/>
</dbReference>
<dbReference type="InterPro" id="IPR010071">
    <property type="entry name" value="AA_adenyl_dom"/>
</dbReference>
<dbReference type="Proteomes" id="UP000640052">
    <property type="component" value="Unassembled WGS sequence"/>
</dbReference>
<evidence type="ECO:0000259" key="2">
    <source>
        <dbReference type="PROSITE" id="PS50075"/>
    </source>
</evidence>
<dbReference type="PANTHER" id="PTHR45527">
    <property type="entry name" value="NONRIBOSOMAL PEPTIDE SYNTHETASE"/>
    <property type="match status" value="1"/>
</dbReference>
<dbReference type="Gene3D" id="3.40.50.12780">
    <property type="entry name" value="N-terminal domain of ligase-like"/>
    <property type="match status" value="1"/>
</dbReference>
<dbReference type="InterPro" id="IPR042099">
    <property type="entry name" value="ANL_N_sf"/>
</dbReference>
<feature type="domain" description="Carrier" evidence="2">
    <location>
        <begin position="810"/>
        <end position="884"/>
    </location>
</feature>
<name>A0A919USL5_9ACTN</name>
<dbReference type="Gene3D" id="3.40.50.1820">
    <property type="entry name" value="alpha/beta hydrolase"/>
    <property type="match status" value="1"/>
</dbReference>
<gene>
    <name evidence="3" type="ORF">Aph01nite_70830</name>
</gene>
<dbReference type="InterPro" id="IPR000873">
    <property type="entry name" value="AMP-dep_synth/lig_dom"/>
</dbReference>
<dbReference type="GO" id="GO:0044550">
    <property type="term" value="P:secondary metabolite biosynthetic process"/>
    <property type="evidence" value="ECO:0007669"/>
    <property type="project" value="TreeGrafter"/>
</dbReference>
<dbReference type="Pfam" id="PF13193">
    <property type="entry name" value="AMP-binding_C"/>
    <property type="match status" value="1"/>
</dbReference>
<dbReference type="PANTHER" id="PTHR45527:SF1">
    <property type="entry name" value="FATTY ACID SYNTHASE"/>
    <property type="match status" value="1"/>
</dbReference>
<dbReference type="Pfam" id="PF00501">
    <property type="entry name" value="AMP-binding"/>
    <property type="match status" value="1"/>
</dbReference>
<dbReference type="SUPFAM" id="SSF47336">
    <property type="entry name" value="ACP-like"/>
    <property type="match status" value="1"/>
</dbReference>
<accession>A0A919USL5</accession>
<dbReference type="GO" id="GO:0031177">
    <property type="term" value="F:phosphopantetheine binding"/>
    <property type="evidence" value="ECO:0007669"/>
    <property type="project" value="TreeGrafter"/>
</dbReference>
<dbReference type="InterPro" id="IPR020845">
    <property type="entry name" value="AMP-binding_CS"/>
</dbReference>
<dbReference type="PROSITE" id="PS00455">
    <property type="entry name" value="AMP_BINDING"/>
    <property type="match status" value="1"/>
</dbReference>
<dbReference type="EMBL" id="BOOA01000094">
    <property type="protein sequence ID" value="GIH28773.1"/>
    <property type="molecule type" value="Genomic_DNA"/>
</dbReference>